<evidence type="ECO:0000259" key="2">
    <source>
        <dbReference type="PROSITE" id="PS51054"/>
    </source>
</evidence>
<evidence type="ECO:0000313" key="4">
    <source>
        <dbReference type="RefSeq" id="XP_013793479.2"/>
    </source>
</evidence>
<keyword evidence="3" id="KW-1185">Reference proteome</keyword>
<dbReference type="InterPro" id="IPR003650">
    <property type="entry name" value="Orange_dom"/>
</dbReference>
<feature type="domain" description="Orange" evidence="2">
    <location>
        <begin position="13"/>
        <end position="46"/>
    </location>
</feature>
<feature type="region of interest" description="Disordered" evidence="1">
    <location>
        <begin position="53"/>
        <end position="127"/>
    </location>
</feature>
<dbReference type="SUPFAM" id="SSF158457">
    <property type="entry name" value="Orange domain-like"/>
    <property type="match status" value="1"/>
</dbReference>
<proteinExistence type="predicted"/>
<dbReference type="PROSITE" id="PS51054">
    <property type="entry name" value="ORANGE"/>
    <property type="match status" value="1"/>
</dbReference>
<sequence length="214" mass="23133">SCEGLEHSTKNKFQSGYAECVKDITGFVSSLEGVSSDLKSRITDHMTRCLSSFSGDEGMTSSNVSSTVPDLSASSTHKEDSVSYLGIDSPSSASTTSEASKNVVTPRLEKSPPVLSRSRGPSTFTLDDKTLPLDQPCCSSTPVNLAPRPREEKQKLASPVTKLDVTCNSDSGFLSNPEFSQSSFFTDRNTPNRFSVIRRASSSTVVTSDVWRPW</sequence>
<reference evidence="4" key="1">
    <citation type="submission" date="2025-08" db="UniProtKB">
        <authorList>
            <consortium name="RefSeq"/>
        </authorList>
    </citation>
    <scope>IDENTIFICATION</scope>
    <source>
        <tissue evidence="4">Muscle</tissue>
    </source>
</reference>
<dbReference type="RefSeq" id="XP_013793479.2">
    <property type="nucleotide sequence ID" value="XM_013938025.2"/>
</dbReference>
<dbReference type="Pfam" id="PF07527">
    <property type="entry name" value="Hairy_orange"/>
    <property type="match status" value="1"/>
</dbReference>
<accession>A0ABM1C3E9</accession>
<dbReference type="SMART" id="SM00511">
    <property type="entry name" value="ORANGE"/>
    <property type="match status" value="1"/>
</dbReference>
<dbReference type="Gene3D" id="6.10.250.980">
    <property type="match status" value="1"/>
</dbReference>
<name>A0ABM1C3E9_LIMPO</name>
<gene>
    <name evidence="4" type="primary">LOC106477464</name>
</gene>
<feature type="compositionally biased region" description="Polar residues" evidence="1">
    <location>
        <begin position="53"/>
        <end position="75"/>
    </location>
</feature>
<evidence type="ECO:0000313" key="3">
    <source>
        <dbReference type="Proteomes" id="UP000694941"/>
    </source>
</evidence>
<evidence type="ECO:0000256" key="1">
    <source>
        <dbReference type="SAM" id="MobiDB-lite"/>
    </source>
</evidence>
<dbReference type="GeneID" id="106477464"/>
<feature type="non-terminal residue" evidence="4">
    <location>
        <position position="1"/>
    </location>
</feature>
<feature type="compositionally biased region" description="Low complexity" evidence="1">
    <location>
        <begin position="89"/>
        <end position="100"/>
    </location>
</feature>
<dbReference type="Proteomes" id="UP000694941">
    <property type="component" value="Unplaced"/>
</dbReference>
<organism evidence="3 4">
    <name type="scientific">Limulus polyphemus</name>
    <name type="common">Atlantic horseshoe crab</name>
    <dbReference type="NCBI Taxonomy" id="6850"/>
    <lineage>
        <taxon>Eukaryota</taxon>
        <taxon>Metazoa</taxon>
        <taxon>Ecdysozoa</taxon>
        <taxon>Arthropoda</taxon>
        <taxon>Chelicerata</taxon>
        <taxon>Merostomata</taxon>
        <taxon>Xiphosura</taxon>
        <taxon>Limulidae</taxon>
        <taxon>Limulus</taxon>
    </lineage>
</organism>
<feature type="region of interest" description="Disordered" evidence="1">
    <location>
        <begin position="140"/>
        <end position="159"/>
    </location>
</feature>
<protein>
    <submittedName>
        <fullName evidence="4">Uncharacterized protein LOC106477464</fullName>
    </submittedName>
</protein>